<dbReference type="Gene3D" id="3.10.180.10">
    <property type="entry name" value="2,3-Dihydroxybiphenyl 1,2-Dioxygenase, domain 1"/>
    <property type="match status" value="1"/>
</dbReference>
<accession>A0A644XHR8</accession>
<feature type="domain" description="PhnB-like" evidence="1">
    <location>
        <begin position="132"/>
        <end position="253"/>
    </location>
</feature>
<dbReference type="SUPFAM" id="SSF54593">
    <property type="entry name" value="Glyoxalase/Bleomycin resistance protein/Dihydroxybiphenyl dioxygenase"/>
    <property type="match status" value="2"/>
</dbReference>
<feature type="domain" description="PhnB-like" evidence="1">
    <location>
        <begin position="3"/>
        <end position="123"/>
    </location>
</feature>
<dbReference type="Pfam" id="PF06983">
    <property type="entry name" value="3-dmu-9_3-mt"/>
    <property type="match status" value="2"/>
</dbReference>
<dbReference type="EMBL" id="VSSQ01002163">
    <property type="protein sequence ID" value="MPM13723.1"/>
    <property type="molecule type" value="Genomic_DNA"/>
</dbReference>
<dbReference type="InterPro" id="IPR029068">
    <property type="entry name" value="Glyas_Bleomycin-R_OHBP_Dase"/>
</dbReference>
<sequence length="293" mass="32828">MQTIIPHLWFDTQAVEAAKYYVSLFAHSKINTISKLYDTPSGEVDTVDFTLDGVRLNAISAGPYFTLNPSVSLMVTCRSAEEVDRLYEGLKDGATVLMPLGEYPFSKRYVWLADRFGLNWQLCYFETDEIQQKIRPVFLFAGEACGKAEDALTFYSSVFADAKMGYVSHYQPGEAMVERAKVNYAELTLGGFQLVAMDHGAGGTEAFNEAFSLMVLCKDQAEIDYYWEKLSAVPEAEQCGWLKDKFGVSWQIVPEQLGRMLETASAEEAKRLTKAFLGMKKLDIAALEQARRG</sequence>
<evidence type="ECO:0000313" key="2">
    <source>
        <dbReference type="EMBL" id="MPM13723.1"/>
    </source>
</evidence>
<gene>
    <name evidence="2" type="ORF">SDC9_60082</name>
</gene>
<evidence type="ECO:0000259" key="1">
    <source>
        <dbReference type="Pfam" id="PF06983"/>
    </source>
</evidence>
<organism evidence="2">
    <name type="scientific">bioreactor metagenome</name>
    <dbReference type="NCBI Taxonomy" id="1076179"/>
    <lineage>
        <taxon>unclassified sequences</taxon>
        <taxon>metagenomes</taxon>
        <taxon>ecological metagenomes</taxon>
    </lineage>
</organism>
<dbReference type="InterPro" id="IPR028973">
    <property type="entry name" value="PhnB-like"/>
</dbReference>
<dbReference type="AlphaFoldDB" id="A0A644XHR8"/>
<reference evidence="2" key="1">
    <citation type="submission" date="2019-08" db="EMBL/GenBank/DDBJ databases">
        <authorList>
            <person name="Kucharzyk K."/>
            <person name="Murdoch R.W."/>
            <person name="Higgins S."/>
            <person name="Loffler F."/>
        </authorList>
    </citation>
    <scope>NUCLEOTIDE SEQUENCE</scope>
</reference>
<protein>
    <recommendedName>
        <fullName evidence="1">PhnB-like domain-containing protein</fullName>
    </recommendedName>
</protein>
<dbReference type="PANTHER" id="PTHR33990">
    <property type="entry name" value="PROTEIN YJDN-RELATED"/>
    <property type="match status" value="1"/>
</dbReference>
<name>A0A644XHR8_9ZZZZ</name>
<dbReference type="Gene3D" id="3.30.720.110">
    <property type="match status" value="1"/>
</dbReference>
<dbReference type="CDD" id="cd06588">
    <property type="entry name" value="PhnB_like"/>
    <property type="match status" value="2"/>
</dbReference>
<comment type="caution">
    <text evidence="2">The sequence shown here is derived from an EMBL/GenBank/DDBJ whole genome shotgun (WGS) entry which is preliminary data.</text>
</comment>
<proteinExistence type="predicted"/>
<dbReference type="Gene3D" id="3.30.720.100">
    <property type="match status" value="1"/>
</dbReference>